<dbReference type="OrthoDB" id="3562158at2759"/>
<protein>
    <submittedName>
        <fullName evidence="2">Uncharacterized protein</fullName>
    </submittedName>
</protein>
<dbReference type="Proteomes" id="UP000664132">
    <property type="component" value="Unassembled WGS sequence"/>
</dbReference>
<feature type="region of interest" description="Disordered" evidence="1">
    <location>
        <begin position="1"/>
        <end position="26"/>
    </location>
</feature>
<sequence length="262" mass="29190">MLTCGFSSGDLPATAKRPASSLSSGTRMRAFTQITSPTHIAAPSATASRVFYSYPQSLAPSTQNLQTIQLSKTFQDNYPTARPETMYIHTSIDVAWICRSRCSNISEILEVAMSFHPESIPIPEVAVRLTAYITELMSVGIKRVCFDSHIWDTMIECEKCHLGLERAIGGFDTIIVDDDRTICEGSLRQTWASRASRAAVGVKLDASAYPITTMFYNLPLSYNTRFQNLVQEKGWEARADVVWSGTRVLSEMKRLEGHELYA</sequence>
<evidence type="ECO:0000256" key="1">
    <source>
        <dbReference type="SAM" id="MobiDB-lite"/>
    </source>
</evidence>
<keyword evidence="3" id="KW-1185">Reference proteome</keyword>
<comment type="caution">
    <text evidence="2">The sequence shown here is derived from an EMBL/GenBank/DDBJ whole genome shotgun (WGS) entry which is preliminary data.</text>
</comment>
<dbReference type="EMBL" id="JAFJYH010000010">
    <property type="protein sequence ID" value="KAG4425442.1"/>
    <property type="molecule type" value="Genomic_DNA"/>
</dbReference>
<gene>
    <name evidence="2" type="ORF">IFR04_001361</name>
</gene>
<evidence type="ECO:0000313" key="3">
    <source>
        <dbReference type="Proteomes" id="UP000664132"/>
    </source>
</evidence>
<proteinExistence type="predicted"/>
<name>A0A8H7WIJ4_9HELO</name>
<organism evidence="2 3">
    <name type="scientific">Cadophora malorum</name>
    <dbReference type="NCBI Taxonomy" id="108018"/>
    <lineage>
        <taxon>Eukaryota</taxon>
        <taxon>Fungi</taxon>
        <taxon>Dikarya</taxon>
        <taxon>Ascomycota</taxon>
        <taxon>Pezizomycotina</taxon>
        <taxon>Leotiomycetes</taxon>
        <taxon>Helotiales</taxon>
        <taxon>Ploettnerulaceae</taxon>
        <taxon>Cadophora</taxon>
    </lineage>
</organism>
<evidence type="ECO:0000313" key="2">
    <source>
        <dbReference type="EMBL" id="KAG4425442.1"/>
    </source>
</evidence>
<accession>A0A8H7WIJ4</accession>
<dbReference type="AlphaFoldDB" id="A0A8H7WIJ4"/>
<reference evidence="2" key="1">
    <citation type="submission" date="2021-02" db="EMBL/GenBank/DDBJ databases">
        <title>Genome sequence Cadophora malorum strain M34.</title>
        <authorList>
            <person name="Stefanovic E."/>
            <person name="Vu D."/>
            <person name="Scully C."/>
            <person name="Dijksterhuis J."/>
            <person name="Roader J."/>
            <person name="Houbraken J."/>
        </authorList>
    </citation>
    <scope>NUCLEOTIDE SEQUENCE</scope>
    <source>
        <strain evidence="2">M34</strain>
    </source>
</reference>